<dbReference type="GO" id="GO:0009086">
    <property type="term" value="P:methionine biosynthetic process"/>
    <property type="evidence" value="ECO:0007669"/>
    <property type="project" value="UniProtKB-KW"/>
</dbReference>
<keyword evidence="3 12" id="KW-0554">One-carbon metabolism</keyword>
<dbReference type="Gene3D" id="3.40.50.10860">
    <property type="entry name" value="Leucine Dehydrogenase, chain A, domain 1"/>
    <property type="match status" value="1"/>
</dbReference>
<dbReference type="InterPro" id="IPR020867">
    <property type="entry name" value="THF_DH/CycHdrlase_CS"/>
</dbReference>
<comment type="caution">
    <text evidence="15">The sequence shown here is derived from an EMBL/GenBank/DDBJ whole genome shotgun (WGS) entry which is preliminary data.</text>
</comment>
<proteinExistence type="inferred from homology"/>
<dbReference type="EMBL" id="BDFE01000008">
    <property type="protein sequence ID" value="GAU07950.1"/>
    <property type="molecule type" value="Genomic_DNA"/>
</dbReference>
<dbReference type="Pfam" id="PF02882">
    <property type="entry name" value="THF_DHG_CYH_C"/>
    <property type="match status" value="1"/>
</dbReference>
<feature type="domain" description="Tetrahydrofolate dehydrogenase/cyclohydrolase NAD(P)-binding" evidence="14">
    <location>
        <begin position="138"/>
        <end position="279"/>
    </location>
</feature>
<keyword evidence="7 12" id="KW-0521">NADP</keyword>
<dbReference type="SUPFAM" id="SSF51735">
    <property type="entry name" value="NAD(P)-binding Rossmann-fold domains"/>
    <property type="match status" value="1"/>
</dbReference>
<dbReference type="PROSITE" id="PS00767">
    <property type="entry name" value="THF_DHG_CYH_2"/>
    <property type="match status" value="1"/>
</dbReference>
<dbReference type="GO" id="GO:0004488">
    <property type="term" value="F:methylenetetrahydrofolate dehydrogenase (NADP+) activity"/>
    <property type="evidence" value="ECO:0007669"/>
    <property type="project" value="UniProtKB-UniRule"/>
</dbReference>
<protein>
    <recommendedName>
        <fullName evidence="12">Bifunctional protein FolD</fullName>
    </recommendedName>
    <domain>
        <recommendedName>
            <fullName evidence="12">Methylenetetrahydrofolate dehydrogenase</fullName>
            <ecNumber evidence="12">1.5.1.5</ecNumber>
        </recommendedName>
    </domain>
    <domain>
        <recommendedName>
            <fullName evidence="12">Methenyltetrahydrofolate cyclohydrolase</fullName>
            <ecNumber evidence="12">3.5.4.9</ecNumber>
        </recommendedName>
    </domain>
</protein>
<dbReference type="GO" id="GO:0035999">
    <property type="term" value="P:tetrahydrofolate interconversion"/>
    <property type="evidence" value="ECO:0007669"/>
    <property type="project" value="UniProtKB-UniRule"/>
</dbReference>
<keyword evidence="8 12" id="KW-0560">Oxidoreductase</keyword>
<sequence>MILLDGKATAAAIRKELGEKVGILKSTTGKVPGLAVILAGEDPASAVYVRNKERACAEAGIVSKGYKLPASTTQEELEGLIRKLNEDDSVHGILLQLPVPQGLDSDRCLDLIDPDKDVDGFHPVSVGRLTLGLPGFRSCTPAGVMTLLDRYGLDVSGKKAVVIGRSNIVGKPLALMLLQRNATVTVCHSRTANLAEEVRSADFVFAAVGRPLFVTRDMVKDGAVVVDVGINRTDAGLVGDCDFKALESKVAAMTPVPGGVGPMTIAQLLINTVRSFEMKQGL</sequence>
<dbReference type="InterPro" id="IPR000672">
    <property type="entry name" value="THF_DH/CycHdrlase"/>
</dbReference>
<evidence type="ECO:0000256" key="10">
    <source>
        <dbReference type="ARBA" id="ARBA00023167"/>
    </source>
</evidence>
<comment type="pathway">
    <text evidence="1 12">One-carbon metabolism; tetrahydrofolate interconversion.</text>
</comment>
<evidence type="ECO:0000259" key="14">
    <source>
        <dbReference type="Pfam" id="PF02882"/>
    </source>
</evidence>
<dbReference type="GO" id="GO:0000105">
    <property type="term" value="P:L-histidine biosynthetic process"/>
    <property type="evidence" value="ECO:0007669"/>
    <property type="project" value="UniProtKB-KW"/>
</dbReference>
<evidence type="ECO:0000256" key="2">
    <source>
        <dbReference type="ARBA" id="ARBA00011738"/>
    </source>
</evidence>
<dbReference type="FunFam" id="3.40.50.10860:FF:000005">
    <property type="entry name" value="C-1-tetrahydrofolate synthase, cytoplasmic, putative"/>
    <property type="match status" value="1"/>
</dbReference>
<dbReference type="Gene3D" id="3.40.50.720">
    <property type="entry name" value="NAD(P)-binding Rossmann-like Domain"/>
    <property type="match status" value="1"/>
</dbReference>
<dbReference type="GO" id="GO:0006164">
    <property type="term" value="P:purine nucleotide biosynthetic process"/>
    <property type="evidence" value="ECO:0007669"/>
    <property type="project" value="UniProtKB-KW"/>
</dbReference>
<accession>A0A194AFH6</accession>
<dbReference type="OrthoDB" id="9803580at2"/>
<keyword evidence="11 12" id="KW-0511">Multifunctional enzyme</keyword>
<evidence type="ECO:0000313" key="15">
    <source>
        <dbReference type="EMBL" id="GAU07950.1"/>
    </source>
</evidence>
<evidence type="ECO:0000256" key="12">
    <source>
        <dbReference type="HAMAP-Rule" id="MF_01576"/>
    </source>
</evidence>
<dbReference type="PRINTS" id="PR00085">
    <property type="entry name" value="THFDHDRGNASE"/>
</dbReference>
<evidence type="ECO:0000256" key="8">
    <source>
        <dbReference type="ARBA" id="ARBA00023002"/>
    </source>
</evidence>
<dbReference type="InterPro" id="IPR020630">
    <property type="entry name" value="THF_DH/CycHdrlase_cat_dom"/>
</dbReference>
<comment type="caution">
    <text evidence="12">Lacks conserved residue(s) required for the propagation of feature annotation.</text>
</comment>
<reference evidence="16" key="1">
    <citation type="submission" date="2016-06" db="EMBL/GenBank/DDBJ databases">
        <title>Draft genome sequence of Desulfoplanes formicivorans strain Pf12B.</title>
        <authorList>
            <person name="Watanabe M."/>
            <person name="Kojima H."/>
            <person name="Fukui M."/>
        </authorList>
    </citation>
    <scope>NUCLEOTIDE SEQUENCE [LARGE SCALE GENOMIC DNA]</scope>
    <source>
        <strain evidence="16">Pf12B</strain>
    </source>
</reference>
<evidence type="ECO:0000256" key="5">
    <source>
        <dbReference type="ARBA" id="ARBA00022755"/>
    </source>
</evidence>
<evidence type="ECO:0000256" key="3">
    <source>
        <dbReference type="ARBA" id="ARBA00022563"/>
    </source>
</evidence>
<dbReference type="NCBIfam" id="NF010783">
    <property type="entry name" value="PRK14186.1"/>
    <property type="match status" value="1"/>
</dbReference>
<feature type="binding site" evidence="12">
    <location>
        <begin position="164"/>
        <end position="166"/>
    </location>
    <ligand>
        <name>NADP(+)</name>
        <dbReference type="ChEBI" id="CHEBI:58349"/>
    </ligand>
</feature>
<keyword evidence="6 12" id="KW-0378">Hydrolase</keyword>
<dbReference type="HAMAP" id="MF_01576">
    <property type="entry name" value="THF_DHG_CYH"/>
    <property type="match status" value="1"/>
</dbReference>
<dbReference type="CDD" id="cd01080">
    <property type="entry name" value="NAD_bind_m-THF_DH_Cyclohyd"/>
    <property type="match status" value="1"/>
</dbReference>
<dbReference type="PANTHER" id="PTHR48099">
    <property type="entry name" value="C-1-TETRAHYDROFOLATE SYNTHASE, CYTOPLASMIC-RELATED"/>
    <property type="match status" value="1"/>
</dbReference>
<evidence type="ECO:0000313" key="16">
    <source>
        <dbReference type="Proteomes" id="UP000095200"/>
    </source>
</evidence>
<evidence type="ECO:0000256" key="4">
    <source>
        <dbReference type="ARBA" id="ARBA00022605"/>
    </source>
</evidence>
<name>A0A194AFH6_9BACT</name>
<keyword evidence="4 12" id="KW-0028">Amino-acid biosynthesis</keyword>
<dbReference type="STRING" id="1592317.DPF_0649"/>
<keyword evidence="16" id="KW-1185">Reference proteome</keyword>
<keyword evidence="9 12" id="KW-0368">Histidine biosynthesis</keyword>
<evidence type="ECO:0000256" key="11">
    <source>
        <dbReference type="ARBA" id="ARBA00023268"/>
    </source>
</evidence>
<evidence type="ECO:0000256" key="6">
    <source>
        <dbReference type="ARBA" id="ARBA00022801"/>
    </source>
</evidence>
<comment type="similarity">
    <text evidence="12">Belongs to the tetrahydrofolate dehydrogenase/cyclohydrolase family.</text>
</comment>
<dbReference type="SUPFAM" id="SSF53223">
    <property type="entry name" value="Aminoacid dehydrogenase-like, N-terminal domain"/>
    <property type="match status" value="1"/>
</dbReference>
<dbReference type="AlphaFoldDB" id="A0A194AFH6"/>
<dbReference type="Pfam" id="PF00763">
    <property type="entry name" value="THF_DHG_CYH"/>
    <property type="match status" value="1"/>
</dbReference>
<comment type="catalytic activity">
    <reaction evidence="12">
        <text>(6R)-5,10-methenyltetrahydrofolate + H2O = (6R)-10-formyltetrahydrofolate + H(+)</text>
        <dbReference type="Rhea" id="RHEA:23700"/>
        <dbReference type="ChEBI" id="CHEBI:15377"/>
        <dbReference type="ChEBI" id="CHEBI:15378"/>
        <dbReference type="ChEBI" id="CHEBI:57455"/>
        <dbReference type="ChEBI" id="CHEBI:195366"/>
        <dbReference type="EC" id="3.5.4.9"/>
    </reaction>
</comment>
<evidence type="ECO:0000259" key="13">
    <source>
        <dbReference type="Pfam" id="PF00763"/>
    </source>
</evidence>
<dbReference type="NCBIfam" id="NF010781">
    <property type="entry name" value="PRK14184.1"/>
    <property type="match status" value="1"/>
</dbReference>
<dbReference type="PANTHER" id="PTHR48099:SF5">
    <property type="entry name" value="C-1-TETRAHYDROFOLATE SYNTHASE, CYTOPLASMIC"/>
    <property type="match status" value="1"/>
</dbReference>
<dbReference type="InterPro" id="IPR020631">
    <property type="entry name" value="THF_DH/CycHdrlase_NAD-bd_dom"/>
</dbReference>
<gene>
    <name evidence="12" type="primary">folD</name>
    <name evidence="15" type="ORF">DPF_0649</name>
</gene>
<dbReference type="EC" id="3.5.4.9" evidence="12"/>
<keyword evidence="5 12" id="KW-0658">Purine biosynthesis</keyword>
<feature type="binding site" evidence="12">
    <location>
        <position position="230"/>
    </location>
    <ligand>
        <name>NADP(+)</name>
        <dbReference type="ChEBI" id="CHEBI:58349"/>
    </ligand>
</feature>
<dbReference type="InterPro" id="IPR046346">
    <property type="entry name" value="Aminoacid_DH-like_N_sf"/>
</dbReference>
<dbReference type="FunFam" id="3.40.50.720:FF:000094">
    <property type="entry name" value="Bifunctional protein FolD"/>
    <property type="match status" value="1"/>
</dbReference>
<dbReference type="NCBIfam" id="NF008058">
    <property type="entry name" value="PRK10792.1"/>
    <property type="match status" value="1"/>
</dbReference>
<keyword evidence="10 12" id="KW-0486">Methionine biosynthesis</keyword>
<dbReference type="GO" id="GO:0005829">
    <property type="term" value="C:cytosol"/>
    <property type="evidence" value="ECO:0007669"/>
    <property type="project" value="TreeGrafter"/>
</dbReference>
<evidence type="ECO:0000256" key="7">
    <source>
        <dbReference type="ARBA" id="ARBA00022857"/>
    </source>
</evidence>
<organism evidence="15 16">
    <name type="scientific">Desulfoplanes formicivorans</name>
    <dbReference type="NCBI Taxonomy" id="1592317"/>
    <lineage>
        <taxon>Bacteria</taxon>
        <taxon>Pseudomonadati</taxon>
        <taxon>Thermodesulfobacteriota</taxon>
        <taxon>Desulfovibrionia</taxon>
        <taxon>Desulfovibrionales</taxon>
        <taxon>Desulfoplanaceae</taxon>
        <taxon>Desulfoplanes</taxon>
    </lineage>
</organism>
<dbReference type="UniPathway" id="UPA00193"/>
<evidence type="ECO:0000256" key="9">
    <source>
        <dbReference type="ARBA" id="ARBA00023102"/>
    </source>
</evidence>
<dbReference type="Proteomes" id="UP000095200">
    <property type="component" value="Unassembled WGS sequence"/>
</dbReference>
<dbReference type="GO" id="GO:0004477">
    <property type="term" value="F:methenyltetrahydrofolate cyclohydrolase activity"/>
    <property type="evidence" value="ECO:0007669"/>
    <property type="project" value="UniProtKB-UniRule"/>
</dbReference>
<dbReference type="InterPro" id="IPR036291">
    <property type="entry name" value="NAD(P)-bd_dom_sf"/>
</dbReference>
<evidence type="ECO:0000256" key="1">
    <source>
        <dbReference type="ARBA" id="ARBA00004777"/>
    </source>
</evidence>
<feature type="domain" description="Tetrahydrofolate dehydrogenase/cyclohydrolase catalytic" evidence="13">
    <location>
        <begin position="4"/>
        <end position="119"/>
    </location>
</feature>
<dbReference type="EC" id="1.5.1.5" evidence="12"/>
<comment type="subunit">
    <text evidence="2 12">Homodimer.</text>
</comment>
<comment type="catalytic activity">
    <reaction evidence="12">
        <text>(6R)-5,10-methylene-5,6,7,8-tetrahydrofolate + NADP(+) = (6R)-5,10-methenyltetrahydrofolate + NADPH</text>
        <dbReference type="Rhea" id="RHEA:22812"/>
        <dbReference type="ChEBI" id="CHEBI:15636"/>
        <dbReference type="ChEBI" id="CHEBI:57455"/>
        <dbReference type="ChEBI" id="CHEBI:57783"/>
        <dbReference type="ChEBI" id="CHEBI:58349"/>
        <dbReference type="EC" id="1.5.1.5"/>
    </reaction>
</comment>
<comment type="function">
    <text evidence="12">Catalyzes the oxidation of 5,10-methylenetetrahydrofolate to 5,10-methenyltetrahydrofolate and then the hydrolysis of 5,10-methenyltetrahydrofolate to 10-formyltetrahydrofolate.</text>
</comment>
<dbReference type="RefSeq" id="WP_069857447.1">
    <property type="nucleotide sequence ID" value="NZ_BDFE01000008.1"/>
</dbReference>